<accession>A0A381ZXR2</accession>
<reference evidence="1" key="1">
    <citation type="submission" date="2018-05" db="EMBL/GenBank/DDBJ databases">
        <authorList>
            <person name="Lanie J.A."/>
            <person name="Ng W.-L."/>
            <person name="Kazmierczak K.M."/>
            <person name="Andrzejewski T.M."/>
            <person name="Davidsen T.M."/>
            <person name="Wayne K.J."/>
            <person name="Tettelin H."/>
            <person name="Glass J.I."/>
            <person name="Rusch D."/>
            <person name="Podicherti R."/>
            <person name="Tsui H.-C.T."/>
            <person name="Winkler M.E."/>
        </authorList>
    </citation>
    <scope>NUCLEOTIDE SEQUENCE</scope>
</reference>
<name>A0A381ZXR2_9ZZZZ</name>
<evidence type="ECO:0000313" key="1">
    <source>
        <dbReference type="EMBL" id="SVA93884.1"/>
    </source>
</evidence>
<dbReference type="EMBL" id="UINC01023031">
    <property type="protein sequence ID" value="SVA93884.1"/>
    <property type="molecule type" value="Genomic_DNA"/>
</dbReference>
<sequence>MEIIEYNKLVRDKIPEIIEADGKTAITMSIDGLRLKQALVKKLTEEGEEYLEGLETEEIADLLEILHGLMEAQGVSYEEVEEIRLSKKEERGGFSEGLILRKVQS</sequence>
<dbReference type="InterPro" id="IPR038735">
    <property type="entry name" value="MSMEG_1276-like_NTP-PPase_dom"/>
</dbReference>
<protein>
    <recommendedName>
        <fullName evidence="2">Phosphoribosyl-ATP pyrophosphohydrolase</fullName>
    </recommendedName>
</protein>
<organism evidence="1">
    <name type="scientific">marine metagenome</name>
    <dbReference type="NCBI Taxonomy" id="408172"/>
    <lineage>
        <taxon>unclassified sequences</taxon>
        <taxon>metagenomes</taxon>
        <taxon>ecological metagenomes</taxon>
    </lineage>
</organism>
<proteinExistence type="predicted"/>
<dbReference type="CDD" id="cd11532">
    <property type="entry name" value="NTP-PPase_COG4997"/>
    <property type="match status" value="1"/>
</dbReference>
<dbReference type="AlphaFoldDB" id="A0A381ZXR2"/>
<evidence type="ECO:0008006" key="2">
    <source>
        <dbReference type="Google" id="ProtNLM"/>
    </source>
</evidence>
<dbReference type="SUPFAM" id="SSF101386">
    <property type="entry name" value="all-alpha NTP pyrophosphatases"/>
    <property type="match status" value="1"/>
</dbReference>
<gene>
    <name evidence="1" type="ORF">METZ01_LOCUS146738</name>
</gene>